<evidence type="ECO:0000313" key="2">
    <source>
        <dbReference type="Proteomes" id="UP000050430"/>
    </source>
</evidence>
<gene>
    <name evidence="1" type="ORF">ADM99_02215</name>
</gene>
<dbReference type="AlphaFoldDB" id="A0A0P6XPH6"/>
<dbReference type="Proteomes" id="UP000050430">
    <property type="component" value="Unassembled WGS sequence"/>
</dbReference>
<protein>
    <submittedName>
        <fullName evidence="1">Uncharacterized protein</fullName>
    </submittedName>
</protein>
<evidence type="ECO:0000313" key="1">
    <source>
        <dbReference type="EMBL" id="KPL74068.1"/>
    </source>
</evidence>
<accession>A0A0P6XPH6</accession>
<sequence>MTTGSTPKGELETITFGEKILTVKRKCSCGGDVEIKKMDDGTNVATCMVCGATLSWGGPSQAKTA</sequence>
<proteinExistence type="predicted"/>
<name>A0A0P6XPH6_9CHLR</name>
<keyword evidence="2" id="KW-1185">Reference proteome</keyword>
<organism evidence="1 2">
    <name type="scientific">Leptolinea tardivitalis</name>
    <dbReference type="NCBI Taxonomy" id="229920"/>
    <lineage>
        <taxon>Bacteria</taxon>
        <taxon>Bacillati</taxon>
        <taxon>Chloroflexota</taxon>
        <taxon>Anaerolineae</taxon>
        <taxon>Anaerolineales</taxon>
        <taxon>Anaerolineaceae</taxon>
        <taxon>Leptolinea</taxon>
    </lineage>
</organism>
<dbReference type="RefSeq" id="WP_062423042.1">
    <property type="nucleotide sequence ID" value="NZ_BBYA01000012.1"/>
</dbReference>
<dbReference type="EMBL" id="LGCK01000004">
    <property type="protein sequence ID" value="KPL74068.1"/>
    <property type="molecule type" value="Genomic_DNA"/>
</dbReference>
<reference evidence="1 2" key="1">
    <citation type="submission" date="2015-07" db="EMBL/GenBank/DDBJ databases">
        <title>Genome sequence of Leptolinea tardivitalis DSM 16556.</title>
        <authorList>
            <person name="Hemp J."/>
            <person name="Ward L.M."/>
            <person name="Pace L.A."/>
            <person name="Fischer W.W."/>
        </authorList>
    </citation>
    <scope>NUCLEOTIDE SEQUENCE [LARGE SCALE GENOMIC DNA]</scope>
    <source>
        <strain evidence="1 2">YMTK-2</strain>
    </source>
</reference>
<comment type="caution">
    <text evidence="1">The sequence shown here is derived from an EMBL/GenBank/DDBJ whole genome shotgun (WGS) entry which is preliminary data.</text>
</comment>